<protein>
    <recommendedName>
        <fullName evidence="2">HicB-like antitoxin of toxin-antitoxin system domain-containing protein</fullName>
    </recommendedName>
</protein>
<sequence length="57" mass="6651">MKLKVVLEEREDGGFKVFVPSLPDCICDGKNQDEAFEKVQSAILRYYGIEEIYHRNE</sequence>
<proteinExistence type="predicted"/>
<reference evidence="1" key="1">
    <citation type="submission" date="2018-06" db="EMBL/GenBank/DDBJ databases">
        <authorList>
            <person name="Zhirakovskaya E."/>
        </authorList>
    </citation>
    <scope>NUCLEOTIDE SEQUENCE</scope>
</reference>
<dbReference type="SUPFAM" id="SSF143100">
    <property type="entry name" value="TTHA1013/TTHA0281-like"/>
    <property type="match status" value="1"/>
</dbReference>
<organism evidence="1">
    <name type="scientific">hydrothermal vent metagenome</name>
    <dbReference type="NCBI Taxonomy" id="652676"/>
    <lineage>
        <taxon>unclassified sequences</taxon>
        <taxon>metagenomes</taxon>
        <taxon>ecological metagenomes</taxon>
    </lineage>
</organism>
<dbReference type="Gene3D" id="3.30.160.250">
    <property type="match status" value="1"/>
</dbReference>
<dbReference type="EMBL" id="UOGF01000049">
    <property type="protein sequence ID" value="VAX29344.1"/>
    <property type="molecule type" value="Genomic_DNA"/>
</dbReference>
<dbReference type="AlphaFoldDB" id="A0A3B1CZG3"/>
<accession>A0A3B1CZG3</accession>
<name>A0A3B1CZG3_9ZZZZ</name>
<evidence type="ECO:0008006" key="2">
    <source>
        <dbReference type="Google" id="ProtNLM"/>
    </source>
</evidence>
<evidence type="ECO:0000313" key="1">
    <source>
        <dbReference type="EMBL" id="VAX29344.1"/>
    </source>
</evidence>
<gene>
    <name evidence="1" type="ORF">MNBD_NITROSPIRAE01-1765</name>
</gene>
<dbReference type="InterPro" id="IPR035069">
    <property type="entry name" value="TTHA1013/TTHA0281-like"/>
</dbReference>